<evidence type="ECO:0000256" key="1">
    <source>
        <dbReference type="SAM" id="Phobius"/>
    </source>
</evidence>
<reference evidence="2 3" key="1">
    <citation type="journal article" date="2019" name="Environ. Microbiol.">
        <title>At the nexus of three kingdoms: the genome of the mycorrhizal fungus Gigaspora margarita provides insights into plant, endobacterial and fungal interactions.</title>
        <authorList>
            <person name="Venice F."/>
            <person name="Ghignone S."/>
            <person name="Salvioli di Fossalunga A."/>
            <person name="Amselem J."/>
            <person name="Novero M."/>
            <person name="Xianan X."/>
            <person name="Sedzielewska Toro K."/>
            <person name="Morin E."/>
            <person name="Lipzen A."/>
            <person name="Grigoriev I.V."/>
            <person name="Henrissat B."/>
            <person name="Martin F.M."/>
            <person name="Bonfante P."/>
        </authorList>
    </citation>
    <scope>NUCLEOTIDE SEQUENCE [LARGE SCALE GENOMIC DNA]</scope>
    <source>
        <strain evidence="2 3">BEG34</strain>
    </source>
</reference>
<accession>A0A8H3XFV2</accession>
<keyword evidence="3" id="KW-1185">Reference proteome</keyword>
<evidence type="ECO:0000313" key="2">
    <source>
        <dbReference type="EMBL" id="KAF0460877.1"/>
    </source>
</evidence>
<proteinExistence type="predicted"/>
<feature type="transmembrane region" description="Helical" evidence="1">
    <location>
        <begin position="7"/>
        <end position="29"/>
    </location>
</feature>
<dbReference type="OrthoDB" id="2401994at2759"/>
<evidence type="ECO:0000313" key="3">
    <source>
        <dbReference type="Proteomes" id="UP000439903"/>
    </source>
</evidence>
<keyword evidence="1" id="KW-0472">Membrane</keyword>
<organism evidence="2 3">
    <name type="scientific">Gigaspora margarita</name>
    <dbReference type="NCBI Taxonomy" id="4874"/>
    <lineage>
        <taxon>Eukaryota</taxon>
        <taxon>Fungi</taxon>
        <taxon>Fungi incertae sedis</taxon>
        <taxon>Mucoromycota</taxon>
        <taxon>Glomeromycotina</taxon>
        <taxon>Glomeromycetes</taxon>
        <taxon>Diversisporales</taxon>
        <taxon>Gigasporaceae</taxon>
        <taxon>Gigaspora</taxon>
    </lineage>
</organism>
<protein>
    <submittedName>
        <fullName evidence="2">Uncharacterized protein</fullName>
    </submittedName>
</protein>
<keyword evidence="1" id="KW-0812">Transmembrane</keyword>
<name>A0A8H3XFV2_GIGMA</name>
<dbReference type="Proteomes" id="UP000439903">
    <property type="component" value="Unassembled WGS sequence"/>
</dbReference>
<dbReference type="AlphaFoldDB" id="A0A8H3XFV2"/>
<gene>
    <name evidence="2" type="ORF">F8M41_000535</name>
</gene>
<sequence>MFVIIKYIIYLLIAPAIFLIIFDLVYFAIGTALNGISEIITRIEKHTRKNIDNIQTTTRKEVVDKEPNDFYTVEKNIFT</sequence>
<keyword evidence="1" id="KW-1133">Transmembrane helix</keyword>
<dbReference type="EMBL" id="WTPW01001040">
    <property type="protein sequence ID" value="KAF0460877.1"/>
    <property type="molecule type" value="Genomic_DNA"/>
</dbReference>
<comment type="caution">
    <text evidence="2">The sequence shown here is derived from an EMBL/GenBank/DDBJ whole genome shotgun (WGS) entry which is preliminary data.</text>
</comment>